<proteinExistence type="predicted"/>
<name>A0AA86XKF4_9CAUD</name>
<dbReference type="GeneID" id="300198835"/>
<sequence length="116" mass="14183">MKLIWNEEEECFKNENNKGKRYWLTRREAERIIQSHALGYSPQEIYEAENFQSTKVSASTIRNFINRFEDDEVVFEDKRQTIQEEVIELHNRVRLLENWKDKFELNWLGKLLFRGK</sequence>
<organism evidence="1 2">
    <name type="scientific">Caudoviricetes sp. vir249</name>
    <dbReference type="NCBI Taxonomy" id="3068355"/>
    <lineage>
        <taxon>Viruses</taxon>
        <taxon>Duplodnaviria</taxon>
        <taxon>Heunggongvirae</taxon>
        <taxon>Uroviricota</taxon>
        <taxon>Caudoviricetes</taxon>
    </lineage>
</organism>
<accession>A0AA86XKF4</accession>
<dbReference type="RefSeq" id="YP_013605284.1">
    <property type="nucleotide sequence ID" value="NC_133254.1"/>
</dbReference>
<protein>
    <submittedName>
        <fullName evidence="1">Uncharacterized protein</fullName>
    </submittedName>
</protein>
<evidence type="ECO:0000313" key="1">
    <source>
        <dbReference type="EMBL" id="DBA35504.1"/>
    </source>
</evidence>
<evidence type="ECO:0000313" key="2">
    <source>
        <dbReference type="Proteomes" id="UP001303695"/>
    </source>
</evidence>
<gene>
    <name evidence="1" type="ORF">vir249_00059</name>
</gene>
<dbReference type="Proteomes" id="UP001303695">
    <property type="component" value="Segment"/>
</dbReference>
<reference evidence="1 2" key="1">
    <citation type="journal article" date="2023" name="Nat. Microbiol.">
        <title>A compendium of viruses from methanogenic archaea reveals their diversity and adaptations to the gut environment.</title>
        <authorList>
            <person name="Medvedeva S."/>
            <person name="Borrel G."/>
            <person name="Krupovic M."/>
            <person name="Gribaldo S."/>
        </authorList>
    </citation>
    <scope>NUCLEOTIDE SEQUENCE [LARGE SCALE GENOMIC DNA]</scope>
</reference>
<dbReference type="EMBL" id="BK063678">
    <property type="protein sequence ID" value="DBA35504.1"/>
    <property type="molecule type" value="Genomic_DNA"/>
</dbReference>
<keyword evidence="2" id="KW-1185">Reference proteome</keyword>